<protein>
    <submittedName>
        <fullName evidence="1">Uncharacterized protein</fullName>
    </submittedName>
</protein>
<dbReference type="EMBL" id="GEZM01099092">
    <property type="protein sequence ID" value="JAV53499.1"/>
    <property type="molecule type" value="Transcribed_RNA"/>
</dbReference>
<reference evidence="2" key="3">
    <citation type="submission" date="2019-08" db="EMBL/GenBank/DDBJ databases">
        <authorList>
            <consortium name="Photinus pyralis genome working group"/>
            <person name="Fallon T.R."/>
            <person name="Sander Lower S.E."/>
            <person name="Weng J.-K."/>
        </authorList>
    </citation>
    <scope>NUCLEOTIDE SEQUENCE</scope>
    <source>
        <strain evidence="2">1611_PpyrPB1</strain>
        <tissue evidence="2">Whole body</tissue>
    </source>
</reference>
<dbReference type="EMBL" id="VVIM01000007">
    <property type="protein sequence ID" value="KAB0796531.1"/>
    <property type="molecule type" value="Genomic_DNA"/>
</dbReference>
<dbReference type="Proteomes" id="UP000327044">
    <property type="component" value="Unassembled WGS sequence"/>
</dbReference>
<reference evidence="1" key="1">
    <citation type="journal article" date="2016" name="Sci. Rep.">
        <title>Molecular characterization of firefly nuptial gifts: a multi-omics approach sheds light on postcopulatory sexual selection.</title>
        <authorList>
            <person name="Al-Wathiqui N."/>
            <person name="Fallon T.R."/>
            <person name="South A."/>
            <person name="Weng J.K."/>
            <person name="Lewis S.M."/>
        </authorList>
    </citation>
    <scope>NUCLEOTIDE SEQUENCE</scope>
</reference>
<reference evidence="2 3" key="2">
    <citation type="journal article" date="2018" name="Elife">
        <title>Firefly genomes illuminate parallel origins of bioluminescence in beetles.</title>
        <authorList>
            <person name="Fallon T.R."/>
            <person name="Lower S.E."/>
            <person name="Chang C.H."/>
            <person name="Bessho-Uehara M."/>
            <person name="Martin G.J."/>
            <person name="Bewick A.J."/>
            <person name="Behringer M."/>
            <person name="Debat H.J."/>
            <person name="Wong I."/>
            <person name="Day J.C."/>
            <person name="Suvorov A."/>
            <person name="Silva C.J."/>
            <person name="Stanger-Hall K.F."/>
            <person name="Hall D.W."/>
            <person name="Schmitz R.J."/>
            <person name="Nelson D.R."/>
            <person name="Lewis S.M."/>
            <person name="Shigenobu S."/>
            <person name="Bybee S.M."/>
            <person name="Larracuente A.M."/>
            <person name="Oba Y."/>
            <person name="Weng J.K."/>
        </authorList>
    </citation>
    <scope>NUCLEOTIDE SEQUENCE [LARGE SCALE GENOMIC DNA]</scope>
    <source>
        <strain evidence="2">1611_PpyrPB1</strain>
        <tissue evidence="2">Whole body</tissue>
    </source>
</reference>
<evidence type="ECO:0000313" key="3">
    <source>
        <dbReference type="Proteomes" id="UP000327044"/>
    </source>
</evidence>
<sequence>MSLSSDMFISSFHSLTGVTIGERRKQLFSLLRQVDPSTRIDFSTLQPRCPLEESFKLDSLAYFRRLPELVEVLKGENPALIAKVLRLKWFVSALSTDLLELLPEVSFNVKVKLLNKLAVHLRDRRLADSLFRLVREKYSLNLALKLLPACSDGLILTYFASHYRQVFPKHLVIVLRERSELAEQIFEIMAGRGAFHCVFAYLTPVSLVNLYLKYKFSFRLGKRASRKVIEAQKDLLMANARGLRNFLHKKQSYKSLGNDFEIYYANLLPKNILHFPRAWPELTSGLGSLPAHRKLALIEKSFKRAYGSDIWSHSNCITSSLLAMAPLARRLSVRVKPAHFSEDNWVCYSSTDRSLPLLKEKISLTSDVSGRLALVGHLVETCKINDDTKALTEVCRFFLKQHRNDHVSIRVKFLTSLKDMFDLATLGKEHWVYIDELLQIFEMNHDSFPLAVDFLVKRIHYLLLNERPIDEYLIEYTRLTEDWCLFDYDTKFQKKCLLLIGRLLPQIFETSVLKYKQIVFLNNVLDWNSRNKTDSISIFDYPEAISAFTASLKSRSNHHALSKLIGYCLSVDSTRSLTNLCLQELRSCDWPILFRLLHLKIESVVENVEALTHLTLHKPIFAFWRHCRYYTHLDLPQRMVQVCRDLANEDSHAYTKRNAIVCLSHLMPPDDFLKELSKYYPTDHKAAHDQMAHYHNQRAFASCLRNVVPRSLGLRPALEFCQGDYLKIILSTLYSLSSNVNEHRLVTVLDELSSRTISVRKHAIHLTIRALDRSATLAMFHKFMANERNSSMRKFLLNGSFNLFRQDADDLMWTLVKANIEAVSREDKEVIDILLQFPNIPPRYIVEYTVFLWNYLCHSPIQSEYVERKQCELLRTLSKDVIQSLPKEFCDSLIRKYFTLFLREQRAKTLVCCVYNFASSYIIYCSDQSEQESRINMAISYLRQCSFQDESKYLINDFLKSVCAEFLLQRCSQIGILEKFSSMWGDAMAVDQYIYLKLTSLFVEKVLGLSVKDVGGRVAELAFNLCGKYGDCILIMMGDRLKAFHYNFIREGDSDINLYELIGGIIDGSKSSSIMILAIGLLKRNIADTATQCKHDEIVGKLKRMCDPTINIYLNRYLYGTNL</sequence>
<organism evidence="1">
    <name type="scientific">Photinus pyralis</name>
    <name type="common">Common eastern firefly</name>
    <name type="synonym">Lampyris pyralis</name>
    <dbReference type="NCBI Taxonomy" id="7054"/>
    <lineage>
        <taxon>Eukaryota</taxon>
        <taxon>Metazoa</taxon>
        <taxon>Ecdysozoa</taxon>
        <taxon>Arthropoda</taxon>
        <taxon>Hexapoda</taxon>
        <taxon>Insecta</taxon>
        <taxon>Pterygota</taxon>
        <taxon>Neoptera</taxon>
        <taxon>Endopterygota</taxon>
        <taxon>Coleoptera</taxon>
        <taxon>Polyphaga</taxon>
        <taxon>Elateriformia</taxon>
        <taxon>Elateroidea</taxon>
        <taxon>Lampyridae</taxon>
        <taxon>Lampyrinae</taxon>
        <taxon>Photinus</taxon>
    </lineage>
</organism>
<gene>
    <name evidence="2" type="ORF">PPYR_10592</name>
</gene>
<evidence type="ECO:0000313" key="1">
    <source>
        <dbReference type="EMBL" id="JAV53498.1"/>
    </source>
</evidence>
<accession>A0A1Y1JZ31</accession>
<evidence type="ECO:0000313" key="2">
    <source>
        <dbReference type="EMBL" id="KAB0796531.1"/>
    </source>
</evidence>
<proteinExistence type="predicted"/>
<keyword evidence="3" id="KW-1185">Reference proteome</keyword>
<name>A0A1Y1JZ31_PHOPY</name>
<dbReference type="EMBL" id="GEZM01099093">
    <property type="protein sequence ID" value="JAV53498.1"/>
    <property type="molecule type" value="Transcribed_RNA"/>
</dbReference>
<dbReference type="InParanoid" id="A0A1Y1JZ31"/>
<dbReference type="EMBL" id="GEZM01099091">
    <property type="protein sequence ID" value="JAV53500.1"/>
    <property type="molecule type" value="Transcribed_RNA"/>
</dbReference>
<dbReference type="AlphaFoldDB" id="A0A1Y1JZ31"/>